<dbReference type="AlphaFoldDB" id="A0A5N5FN35"/>
<dbReference type="Proteomes" id="UP000327157">
    <property type="component" value="Chromosome 10"/>
</dbReference>
<proteinExistence type="predicted"/>
<reference evidence="3" key="2">
    <citation type="submission" date="2019-10" db="EMBL/GenBank/DDBJ databases">
        <title>A de novo genome assembly of a pear dwarfing rootstock.</title>
        <authorList>
            <person name="Wang F."/>
            <person name="Wang J."/>
            <person name="Li S."/>
            <person name="Zhang Y."/>
            <person name="Fang M."/>
            <person name="Ma L."/>
            <person name="Zhao Y."/>
            <person name="Jiang S."/>
        </authorList>
    </citation>
    <scope>NUCLEOTIDE SEQUENCE [LARGE SCALE GENOMIC DNA]</scope>
</reference>
<evidence type="ECO:0000256" key="1">
    <source>
        <dbReference type="SAM" id="MobiDB-lite"/>
    </source>
</evidence>
<sequence>MGTMTMVSVSICDESGGRAWSCKGTQLVRLRMAKEKIGEESERNYRVRKGRGGGFDERLLVTERESGEKTRKRDMASHIPETLAE</sequence>
<gene>
    <name evidence="2" type="ORF">D8674_003627</name>
</gene>
<evidence type="ECO:0000313" key="3">
    <source>
        <dbReference type="Proteomes" id="UP000327157"/>
    </source>
</evidence>
<reference evidence="2 3" key="1">
    <citation type="submission" date="2019-09" db="EMBL/GenBank/DDBJ databases">
        <authorList>
            <person name="Ou C."/>
        </authorList>
    </citation>
    <scope>NUCLEOTIDE SEQUENCE [LARGE SCALE GENOMIC DNA]</scope>
    <source>
        <strain evidence="2">S2</strain>
        <tissue evidence="2">Leaf</tissue>
    </source>
</reference>
<reference evidence="2 3" key="3">
    <citation type="submission" date="2019-11" db="EMBL/GenBank/DDBJ databases">
        <title>A de novo genome assembly of a pear dwarfing rootstock.</title>
        <authorList>
            <person name="Wang F."/>
            <person name="Wang J."/>
            <person name="Li S."/>
            <person name="Zhang Y."/>
            <person name="Fang M."/>
            <person name="Ma L."/>
            <person name="Zhao Y."/>
            <person name="Jiang S."/>
        </authorList>
    </citation>
    <scope>NUCLEOTIDE SEQUENCE [LARGE SCALE GENOMIC DNA]</scope>
    <source>
        <strain evidence="2">S2</strain>
        <tissue evidence="2">Leaf</tissue>
    </source>
</reference>
<feature type="compositionally biased region" description="Basic and acidic residues" evidence="1">
    <location>
        <begin position="64"/>
        <end position="76"/>
    </location>
</feature>
<evidence type="ECO:0000313" key="2">
    <source>
        <dbReference type="EMBL" id="KAB2602622.1"/>
    </source>
</evidence>
<comment type="caution">
    <text evidence="2">The sequence shown here is derived from an EMBL/GenBank/DDBJ whole genome shotgun (WGS) entry which is preliminary data.</text>
</comment>
<feature type="region of interest" description="Disordered" evidence="1">
    <location>
        <begin position="64"/>
        <end position="85"/>
    </location>
</feature>
<organism evidence="2 3">
    <name type="scientific">Pyrus ussuriensis x Pyrus communis</name>
    <dbReference type="NCBI Taxonomy" id="2448454"/>
    <lineage>
        <taxon>Eukaryota</taxon>
        <taxon>Viridiplantae</taxon>
        <taxon>Streptophyta</taxon>
        <taxon>Embryophyta</taxon>
        <taxon>Tracheophyta</taxon>
        <taxon>Spermatophyta</taxon>
        <taxon>Magnoliopsida</taxon>
        <taxon>eudicotyledons</taxon>
        <taxon>Gunneridae</taxon>
        <taxon>Pentapetalae</taxon>
        <taxon>rosids</taxon>
        <taxon>fabids</taxon>
        <taxon>Rosales</taxon>
        <taxon>Rosaceae</taxon>
        <taxon>Amygdaloideae</taxon>
        <taxon>Maleae</taxon>
        <taxon>Pyrus</taxon>
    </lineage>
</organism>
<dbReference type="EMBL" id="SMOL01000695">
    <property type="protein sequence ID" value="KAB2602622.1"/>
    <property type="molecule type" value="Genomic_DNA"/>
</dbReference>
<accession>A0A5N5FN35</accession>
<keyword evidence="3" id="KW-1185">Reference proteome</keyword>
<name>A0A5N5FN35_9ROSA</name>
<protein>
    <submittedName>
        <fullName evidence="2">Uncharacterized protein</fullName>
    </submittedName>
</protein>